<dbReference type="RefSeq" id="WP_025205320.1">
    <property type="nucleotide sequence ID" value="NZ_CP007033.1"/>
</dbReference>
<evidence type="ECO:0000313" key="3">
    <source>
        <dbReference type="Proteomes" id="UP000018934"/>
    </source>
</evidence>
<dbReference type="InterPro" id="IPR046953">
    <property type="entry name" value="Spore_GerAC-like_C"/>
</dbReference>
<evidence type="ECO:0000259" key="1">
    <source>
        <dbReference type="Pfam" id="PF05504"/>
    </source>
</evidence>
<dbReference type="Gene3D" id="3.30.300.210">
    <property type="entry name" value="Nutrient germinant receptor protein C, domain 3"/>
    <property type="match status" value="1"/>
</dbReference>
<dbReference type="Pfam" id="PF05504">
    <property type="entry name" value="Spore_GerAC"/>
    <property type="match status" value="1"/>
</dbReference>
<dbReference type="Proteomes" id="UP000018934">
    <property type="component" value="Chromosome"/>
</dbReference>
<proteinExistence type="predicted"/>
<sequence>MNCSAHNIIEDRLRDLSTQAVDKAKEYNSDFLGFTEKLHHTNLSAWQTLGSDWRKAFLTAEVEIVVDAMIVQTGMMGE</sequence>
<dbReference type="EMBL" id="CP007033">
    <property type="protein sequence ID" value="AHF11291.1"/>
    <property type="molecule type" value="Genomic_DNA"/>
</dbReference>
<reference evidence="2 3" key="1">
    <citation type="journal article" date="2013" name="Stand. Genomic Sci.">
        <title>Complete genome sequence of Dehalobacter restrictus PER-K23(T.).</title>
        <authorList>
            <person name="Kruse T."/>
            <person name="Maillard J."/>
            <person name="Goodwin L."/>
            <person name="Woyke T."/>
            <person name="Teshima H."/>
            <person name="Bruce D."/>
            <person name="Detter C."/>
            <person name="Tapia R."/>
            <person name="Han C."/>
            <person name="Huntemann M."/>
            <person name="Wei C.L."/>
            <person name="Han J."/>
            <person name="Chen A."/>
            <person name="Kyrpides N."/>
            <person name="Szeto E."/>
            <person name="Markowitz V."/>
            <person name="Ivanova N."/>
            <person name="Pagani I."/>
            <person name="Pati A."/>
            <person name="Pitluck S."/>
            <person name="Nolan M."/>
            <person name="Holliger C."/>
            <person name="Smidt H."/>
        </authorList>
    </citation>
    <scope>NUCLEOTIDE SEQUENCE [LARGE SCALE GENOMIC DNA]</scope>
    <source>
        <strain evidence="3">DSM 9455</strain>
    </source>
</reference>
<name>A0ABM5P9Z5_DEHRP</name>
<dbReference type="InterPro" id="IPR038501">
    <property type="entry name" value="Spore_GerAC_C_sf"/>
</dbReference>
<feature type="domain" description="Spore germination GerAC-like C-terminal" evidence="1">
    <location>
        <begin position="8"/>
        <end position="74"/>
    </location>
</feature>
<organism evidence="2 3">
    <name type="scientific">Dehalobacter restrictus (strain DSM 9455 / PER-K23)</name>
    <dbReference type="NCBI Taxonomy" id="871738"/>
    <lineage>
        <taxon>Bacteria</taxon>
        <taxon>Bacillati</taxon>
        <taxon>Bacillota</taxon>
        <taxon>Clostridia</taxon>
        <taxon>Eubacteriales</taxon>
        <taxon>Desulfitobacteriaceae</taxon>
        <taxon>Dehalobacter</taxon>
    </lineage>
</organism>
<keyword evidence="3" id="KW-1185">Reference proteome</keyword>
<evidence type="ECO:0000313" key="2">
    <source>
        <dbReference type="EMBL" id="AHF11291.1"/>
    </source>
</evidence>
<accession>A0ABM5P9Z5</accession>
<gene>
    <name evidence="2" type="ORF">DEHRE_04285</name>
</gene>
<protein>
    <recommendedName>
        <fullName evidence="1">Spore germination GerAC-like C-terminal domain-containing protein</fullName>
    </recommendedName>
</protein>